<evidence type="ECO:0000313" key="1">
    <source>
        <dbReference type="EMBL" id="KZV44708.1"/>
    </source>
</evidence>
<name>A0A2Z7CCR8_9LAMI</name>
<reference evidence="1 2" key="1">
    <citation type="journal article" date="2015" name="Proc. Natl. Acad. Sci. U.S.A.">
        <title>The resurrection genome of Boea hygrometrica: A blueprint for survival of dehydration.</title>
        <authorList>
            <person name="Xiao L."/>
            <person name="Yang G."/>
            <person name="Zhang L."/>
            <person name="Yang X."/>
            <person name="Zhao S."/>
            <person name="Ji Z."/>
            <person name="Zhou Q."/>
            <person name="Hu M."/>
            <person name="Wang Y."/>
            <person name="Chen M."/>
            <person name="Xu Y."/>
            <person name="Jin H."/>
            <person name="Xiao X."/>
            <person name="Hu G."/>
            <person name="Bao F."/>
            <person name="Hu Y."/>
            <person name="Wan P."/>
            <person name="Li L."/>
            <person name="Deng X."/>
            <person name="Kuang T."/>
            <person name="Xiang C."/>
            <person name="Zhu J.K."/>
            <person name="Oliver M.J."/>
            <person name="He Y."/>
        </authorList>
    </citation>
    <scope>NUCLEOTIDE SEQUENCE [LARGE SCALE GENOMIC DNA]</scope>
    <source>
        <strain evidence="2">cv. XS01</strain>
    </source>
</reference>
<dbReference type="EMBL" id="KQ996534">
    <property type="protein sequence ID" value="KZV44708.1"/>
    <property type="molecule type" value="Genomic_DNA"/>
</dbReference>
<protein>
    <submittedName>
        <fullName evidence="1">Uncharacterized protein</fullName>
    </submittedName>
</protein>
<organism evidence="1 2">
    <name type="scientific">Dorcoceras hygrometricum</name>
    <dbReference type="NCBI Taxonomy" id="472368"/>
    <lineage>
        <taxon>Eukaryota</taxon>
        <taxon>Viridiplantae</taxon>
        <taxon>Streptophyta</taxon>
        <taxon>Embryophyta</taxon>
        <taxon>Tracheophyta</taxon>
        <taxon>Spermatophyta</taxon>
        <taxon>Magnoliopsida</taxon>
        <taxon>eudicotyledons</taxon>
        <taxon>Gunneridae</taxon>
        <taxon>Pentapetalae</taxon>
        <taxon>asterids</taxon>
        <taxon>lamiids</taxon>
        <taxon>Lamiales</taxon>
        <taxon>Gesneriaceae</taxon>
        <taxon>Didymocarpoideae</taxon>
        <taxon>Trichosporeae</taxon>
        <taxon>Loxocarpinae</taxon>
        <taxon>Dorcoceras</taxon>
    </lineage>
</organism>
<sequence>MAGTAAAPPRMAAPHRAHERARYMRAGRAWMGASSCELSRTAARLAHELRVAGVAGRAAVRLAGRRLSQPLRDVGARSALLAARLRRWRLDVGAVGRHWLAMWRDGGRTKRRRLSQPLRDVGARSALLAARLRRWRLDVGAVGRHWLAMWRDGGRTKRRCWSTLAAHWLRTMRAGRTTLRAASCAAAAIFAVVAPPAGRRSGEAPAMS</sequence>
<gene>
    <name evidence="1" type="ORF">F511_37417</name>
</gene>
<dbReference type="AlphaFoldDB" id="A0A2Z7CCR8"/>
<accession>A0A2Z7CCR8</accession>
<keyword evidence="2" id="KW-1185">Reference proteome</keyword>
<dbReference type="Proteomes" id="UP000250235">
    <property type="component" value="Unassembled WGS sequence"/>
</dbReference>
<evidence type="ECO:0000313" key="2">
    <source>
        <dbReference type="Proteomes" id="UP000250235"/>
    </source>
</evidence>
<proteinExistence type="predicted"/>